<gene>
    <name evidence="15" type="primary">cls</name>
    <name evidence="15" type="ORF">H9943_01960</name>
</gene>
<dbReference type="Pfam" id="PF13396">
    <property type="entry name" value="PLDc_N"/>
    <property type="match status" value="1"/>
</dbReference>
<evidence type="ECO:0000256" key="4">
    <source>
        <dbReference type="ARBA" id="ARBA00022679"/>
    </source>
</evidence>
<dbReference type="InterPro" id="IPR022924">
    <property type="entry name" value="Cardiolipin_synthase"/>
</dbReference>
<evidence type="ECO:0000256" key="7">
    <source>
        <dbReference type="ARBA" id="ARBA00022989"/>
    </source>
</evidence>
<dbReference type="EMBL" id="DWYA01000021">
    <property type="protein sequence ID" value="HJB39145.1"/>
    <property type="molecule type" value="Genomic_DNA"/>
</dbReference>
<dbReference type="EC" id="2.7.8.-" evidence="12"/>
<dbReference type="GO" id="GO:0005886">
    <property type="term" value="C:plasma membrane"/>
    <property type="evidence" value="ECO:0007669"/>
    <property type="project" value="UniProtKB-SubCell"/>
</dbReference>
<keyword evidence="10" id="KW-0594">Phospholipid biosynthesis</keyword>
<feature type="transmembrane region" description="Helical" evidence="13">
    <location>
        <begin position="12"/>
        <end position="31"/>
    </location>
</feature>
<dbReference type="GO" id="GO:0008808">
    <property type="term" value="F:cardiolipin synthase activity"/>
    <property type="evidence" value="ECO:0007669"/>
    <property type="project" value="UniProtKB-UniRule"/>
</dbReference>
<evidence type="ECO:0000259" key="14">
    <source>
        <dbReference type="PROSITE" id="PS50035"/>
    </source>
</evidence>
<keyword evidence="11" id="KW-1208">Phospholipid metabolism</keyword>
<evidence type="ECO:0000256" key="1">
    <source>
        <dbReference type="ARBA" id="ARBA00004651"/>
    </source>
</evidence>
<name>A0A9D2M1H8_9FIRM</name>
<dbReference type="CDD" id="cd09154">
    <property type="entry name" value="PLDc_SMU_988_like_1"/>
    <property type="match status" value="1"/>
</dbReference>
<organism evidence="15 16">
    <name type="scientific">Candidatus Ruthenibacterium avium</name>
    <dbReference type="NCBI Taxonomy" id="2838751"/>
    <lineage>
        <taxon>Bacteria</taxon>
        <taxon>Bacillati</taxon>
        <taxon>Bacillota</taxon>
        <taxon>Clostridia</taxon>
        <taxon>Eubacteriales</taxon>
        <taxon>Oscillospiraceae</taxon>
        <taxon>Ruthenibacterium</taxon>
    </lineage>
</organism>
<dbReference type="SMART" id="SM00155">
    <property type="entry name" value="PLDc"/>
    <property type="match status" value="2"/>
</dbReference>
<evidence type="ECO:0000256" key="11">
    <source>
        <dbReference type="ARBA" id="ARBA00023264"/>
    </source>
</evidence>
<accession>A0A9D2M1H8</accession>
<feature type="transmembrane region" description="Helical" evidence="13">
    <location>
        <begin position="69"/>
        <end position="87"/>
    </location>
</feature>
<evidence type="ECO:0000313" key="16">
    <source>
        <dbReference type="Proteomes" id="UP000824209"/>
    </source>
</evidence>
<proteinExistence type="predicted"/>
<evidence type="ECO:0000256" key="9">
    <source>
        <dbReference type="ARBA" id="ARBA00023136"/>
    </source>
</evidence>
<dbReference type="InterPro" id="IPR001736">
    <property type="entry name" value="PLipase_D/transphosphatidylase"/>
</dbReference>
<evidence type="ECO:0000313" key="15">
    <source>
        <dbReference type="EMBL" id="HJB39145.1"/>
    </source>
</evidence>
<keyword evidence="4" id="KW-0808">Transferase</keyword>
<keyword evidence="9 13" id="KW-0472">Membrane</keyword>
<reference evidence="15" key="2">
    <citation type="submission" date="2021-04" db="EMBL/GenBank/DDBJ databases">
        <authorList>
            <person name="Gilroy R."/>
        </authorList>
    </citation>
    <scope>NUCLEOTIDE SEQUENCE</scope>
    <source>
        <strain evidence="15">ChiBcec8-14828</strain>
    </source>
</reference>
<evidence type="ECO:0000256" key="8">
    <source>
        <dbReference type="ARBA" id="ARBA00023098"/>
    </source>
</evidence>
<evidence type="ECO:0000256" key="5">
    <source>
        <dbReference type="ARBA" id="ARBA00022692"/>
    </source>
</evidence>
<evidence type="ECO:0000256" key="6">
    <source>
        <dbReference type="ARBA" id="ARBA00022737"/>
    </source>
</evidence>
<dbReference type="Pfam" id="PF13091">
    <property type="entry name" value="PLDc_2"/>
    <property type="match status" value="2"/>
</dbReference>
<dbReference type="CDD" id="cd09160">
    <property type="entry name" value="PLDc_SMU_988_like_2"/>
    <property type="match status" value="1"/>
</dbReference>
<comment type="caution">
    <text evidence="15">The sequence shown here is derived from an EMBL/GenBank/DDBJ whole genome shotgun (WGS) entry which is preliminary data.</text>
</comment>
<keyword evidence="6" id="KW-0677">Repeat</keyword>
<reference evidence="15" key="1">
    <citation type="journal article" date="2021" name="PeerJ">
        <title>Extensive microbial diversity within the chicken gut microbiome revealed by metagenomics and culture.</title>
        <authorList>
            <person name="Gilroy R."/>
            <person name="Ravi A."/>
            <person name="Getino M."/>
            <person name="Pursley I."/>
            <person name="Horton D.L."/>
            <person name="Alikhan N.F."/>
            <person name="Baker D."/>
            <person name="Gharbi K."/>
            <person name="Hall N."/>
            <person name="Watson M."/>
            <person name="Adriaenssens E.M."/>
            <person name="Foster-Nyarko E."/>
            <person name="Jarju S."/>
            <person name="Secka A."/>
            <person name="Antonio M."/>
            <person name="Oren A."/>
            <person name="Chaudhuri R.R."/>
            <person name="La Ragione R."/>
            <person name="Hildebrand F."/>
            <person name="Pallen M.J."/>
        </authorList>
    </citation>
    <scope>NUCLEOTIDE SEQUENCE</scope>
    <source>
        <strain evidence="15">ChiBcec8-14828</strain>
    </source>
</reference>
<keyword evidence="2" id="KW-1003">Cell membrane</keyword>
<feature type="domain" description="PLD phosphodiesterase" evidence="14">
    <location>
        <begin position="243"/>
        <end position="270"/>
    </location>
</feature>
<keyword evidence="7 13" id="KW-1133">Transmembrane helix</keyword>
<dbReference type="InterPro" id="IPR025202">
    <property type="entry name" value="PLD-like_dom"/>
</dbReference>
<dbReference type="PROSITE" id="PS50035">
    <property type="entry name" value="PLD"/>
    <property type="match status" value="2"/>
</dbReference>
<protein>
    <recommendedName>
        <fullName evidence="12">Cardiolipin synthase</fullName>
        <ecNumber evidence="12">2.7.8.-</ecNumber>
    </recommendedName>
</protein>
<evidence type="ECO:0000256" key="12">
    <source>
        <dbReference type="NCBIfam" id="TIGR04265"/>
    </source>
</evidence>
<dbReference type="NCBIfam" id="TIGR04265">
    <property type="entry name" value="bac_cardiolipin"/>
    <property type="match status" value="1"/>
</dbReference>
<keyword evidence="5 13" id="KW-0812">Transmembrane</keyword>
<evidence type="ECO:0000256" key="13">
    <source>
        <dbReference type="SAM" id="Phobius"/>
    </source>
</evidence>
<comment type="subcellular location">
    <subcellularLocation>
        <location evidence="1">Cell membrane</location>
        <topology evidence="1">Multi-pass membrane protein</topology>
    </subcellularLocation>
</comment>
<dbReference type="PANTHER" id="PTHR21248">
    <property type="entry name" value="CARDIOLIPIN SYNTHASE"/>
    <property type="match status" value="1"/>
</dbReference>
<dbReference type="AlphaFoldDB" id="A0A9D2M1H8"/>
<dbReference type="SUPFAM" id="SSF56024">
    <property type="entry name" value="Phospholipase D/nuclease"/>
    <property type="match status" value="2"/>
</dbReference>
<dbReference type="PANTHER" id="PTHR21248:SF22">
    <property type="entry name" value="PHOSPHOLIPASE D"/>
    <property type="match status" value="1"/>
</dbReference>
<dbReference type="InterPro" id="IPR027379">
    <property type="entry name" value="CLS_N"/>
</dbReference>
<keyword evidence="3" id="KW-0444">Lipid biosynthesis</keyword>
<feature type="domain" description="PLD phosphodiesterase" evidence="14">
    <location>
        <begin position="423"/>
        <end position="450"/>
    </location>
</feature>
<sequence length="509" mass="58315">MKPSFPASSIQRILITGLLILIQLVWFVLFFTKLAAVASWINILFIVLSFLIVLQLVNKEENPAYKIGWIILIELLPILGGAMYLFFGNQRPSARMRAQFKRNEATFAHLLNENAEPPVGLSPRMRGTAHYVADTGGFPIWQNTDVRYYRVGEEMYADMLEALEKAEHFIFLEYFIIMESSEMWQSILQILERKAAQGVDVRLMYDDLGSVALLPAGYREIMEKKGIRCLAFNPFVPFLSLVMNHRDHRKILCIDGHTAFNGGINLSDEYINRTHPHGHWKDTGVRLIGDAAWNFTIMFLQMWEAFRPGEQDFQRFLPHAFHPDSFLSNGWAQPFGDSPLDNEPLSENIYIDILSQAQDYVYINTPYLAISNEMQTALTTAAKRGVDVRIVTPGIPDKRVVYALTRSYYPPLLQAGVKIYEYTPGFIHAKSYLSDDRIGVVGTINMDYRSLYLHFECGTLLYECDALSDLKADCEDIFSVSREVLLSDCRRDFPHRLFQAVLRVFAPLF</sequence>
<evidence type="ECO:0000256" key="10">
    <source>
        <dbReference type="ARBA" id="ARBA00023209"/>
    </source>
</evidence>
<evidence type="ECO:0000256" key="2">
    <source>
        <dbReference type="ARBA" id="ARBA00022475"/>
    </source>
</evidence>
<feature type="transmembrane region" description="Helical" evidence="13">
    <location>
        <begin position="37"/>
        <end position="57"/>
    </location>
</feature>
<evidence type="ECO:0000256" key="3">
    <source>
        <dbReference type="ARBA" id="ARBA00022516"/>
    </source>
</evidence>
<keyword evidence="8" id="KW-0443">Lipid metabolism</keyword>
<dbReference type="GO" id="GO:0032049">
    <property type="term" value="P:cardiolipin biosynthetic process"/>
    <property type="evidence" value="ECO:0007669"/>
    <property type="project" value="UniProtKB-UniRule"/>
</dbReference>
<dbReference type="Proteomes" id="UP000824209">
    <property type="component" value="Unassembled WGS sequence"/>
</dbReference>
<dbReference type="Gene3D" id="3.30.870.10">
    <property type="entry name" value="Endonuclease Chain A"/>
    <property type="match status" value="2"/>
</dbReference>